<dbReference type="AlphaFoldDB" id="X1BZD7"/>
<accession>X1BZD7</accession>
<gene>
    <name evidence="1" type="ORF">S01H4_47576</name>
</gene>
<evidence type="ECO:0000313" key="1">
    <source>
        <dbReference type="EMBL" id="GAH00377.1"/>
    </source>
</evidence>
<protein>
    <submittedName>
        <fullName evidence="1">Uncharacterized protein</fullName>
    </submittedName>
</protein>
<proteinExistence type="predicted"/>
<name>X1BZD7_9ZZZZ</name>
<comment type="caution">
    <text evidence="1">The sequence shown here is derived from an EMBL/GenBank/DDBJ whole genome shotgun (WGS) entry which is preliminary data.</text>
</comment>
<organism evidence="1">
    <name type="scientific">marine sediment metagenome</name>
    <dbReference type="NCBI Taxonomy" id="412755"/>
    <lineage>
        <taxon>unclassified sequences</taxon>
        <taxon>metagenomes</taxon>
        <taxon>ecological metagenomes</taxon>
    </lineage>
</organism>
<reference evidence="1" key="1">
    <citation type="journal article" date="2014" name="Front. Microbiol.">
        <title>High frequency of phylogenetically diverse reductive dehalogenase-homologous genes in deep subseafloor sedimentary metagenomes.</title>
        <authorList>
            <person name="Kawai M."/>
            <person name="Futagami T."/>
            <person name="Toyoda A."/>
            <person name="Takaki Y."/>
            <person name="Nishi S."/>
            <person name="Hori S."/>
            <person name="Arai W."/>
            <person name="Tsubouchi T."/>
            <person name="Morono Y."/>
            <person name="Uchiyama I."/>
            <person name="Ito T."/>
            <person name="Fujiyama A."/>
            <person name="Inagaki F."/>
            <person name="Takami H."/>
        </authorList>
    </citation>
    <scope>NUCLEOTIDE SEQUENCE</scope>
    <source>
        <strain evidence="1">Expedition CK06-06</strain>
    </source>
</reference>
<dbReference type="EMBL" id="BART01026729">
    <property type="protein sequence ID" value="GAH00377.1"/>
    <property type="molecule type" value="Genomic_DNA"/>
</dbReference>
<feature type="non-terminal residue" evidence="1">
    <location>
        <position position="123"/>
    </location>
</feature>
<sequence length="123" mass="13316">MWWSWAQAPIETQSLMIEAFDEIVGDTESVEAMKAWLVQQKRTSRWPGSPATANAVGVLLGRGDDLLGDSSLVEVTVGGESIKPGENGASKVEAGTGFFENRFVRREITPSMAEIIFQKAEGG</sequence>